<feature type="compositionally biased region" description="Acidic residues" evidence="1">
    <location>
        <begin position="104"/>
        <end position="121"/>
    </location>
</feature>
<feature type="compositionally biased region" description="Polar residues" evidence="1">
    <location>
        <begin position="125"/>
        <end position="139"/>
    </location>
</feature>
<feature type="compositionally biased region" description="Basic residues" evidence="1">
    <location>
        <begin position="162"/>
        <end position="191"/>
    </location>
</feature>
<name>A0A8S3QBE8_MYTED</name>
<evidence type="ECO:0000256" key="1">
    <source>
        <dbReference type="SAM" id="MobiDB-lite"/>
    </source>
</evidence>
<evidence type="ECO:0000313" key="2">
    <source>
        <dbReference type="EMBL" id="CAG2192681.1"/>
    </source>
</evidence>
<keyword evidence="3" id="KW-1185">Reference proteome</keyword>
<evidence type="ECO:0000313" key="3">
    <source>
        <dbReference type="Proteomes" id="UP000683360"/>
    </source>
</evidence>
<reference evidence="2" key="1">
    <citation type="submission" date="2021-03" db="EMBL/GenBank/DDBJ databases">
        <authorList>
            <person name="Bekaert M."/>
        </authorList>
    </citation>
    <scope>NUCLEOTIDE SEQUENCE</scope>
</reference>
<accession>A0A8S3QBE8</accession>
<gene>
    <name evidence="2" type="ORF">MEDL_7837</name>
</gene>
<dbReference type="AlphaFoldDB" id="A0A8S3QBE8"/>
<protein>
    <submittedName>
        <fullName evidence="2">Uncharacterized protein</fullName>
    </submittedName>
</protein>
<comment type="caution">
    <text evidence="2">The sequence shown here is derived from an EMBL/GenBank/DDBJ whole genome shotgun (WGS) entry which is preliminary data.</text>
</comment>
<feature type="region of interest" description="Disordered" evidence="1">
    <location>
        <begin position="104"/>
        <end position="191"/>
    </location>
</feature>
<proteinExistence type="predicted"/>
<dbReference type="EMBL" id="CAJPWZ010000434">
    <property type="protein sequence ID" value="CAG2192681.1"/>
    <property type="molecule type" value="Genomic_DNA"/>
</dbReference>
<dbReference type="Proteomes" id="UP000683360">
    <property type="component" value="Unassembled WGS sequence"/>
</dbReference>
<organism evidence="2 3">
    <name type="scientific">Mytilus edulis</name>
    <name type="common">Blue mussel</name>
    <dbReference type="NCBI Taxonomy" id="6550"/>
    <lineage>
        <taxon>Eukaryota</taxon>
        <taxon>Metazoa</taxon>
        <taxon>Spiralia</taxon>
        <taxon>Lophotrochozoa</taxon>
        <taxon>Mollusca</taxon>
        <taxon>Bivalvia</taxon>
        <taxon>Autobranchia</taxon>
        <taxon>Pteriomorphia</taxon>
        <taxon>Mytilida</taxon>
        <taxon>Mytiloidea</taxon>
        <taxon>Mytilidae</taxon>
        <taxon>Mytilinae</taxon>
        <taxon>Mytilus</taxon>
    </lineage>
</organism>
<dbReference type="OrthoDB" id="6161498at2759"/>
<sequence>MKQQLNLLQVHPDKKKDDITTSTSTFTTETSKVLKRKFQRTKTKLECCDLGKKYGIGYIHGDAWDMCENEAHVTAKQYKAGKRRCKNFFMRCCIEHSKRTIVDVDDDSDDNEDDTEIDELDESKQIVNENENNEKAITNDNDEKVTDDEGDEDSDDIDDNSRRRRKNKNNRKRRRRNKNKKSRSEKSRKRI</sequence>
<feature type="compositionally biased region" description="Acidic residues" evidence="1">
    <location>
        <begin position="145"/>
        <end position="158"/>
    </location>
</feature>